<sequence length="151" mass="17078">MGFPDPLVREAYLMAFDYINYVMAKPGIPVNPAPSRATASLRHAGDELLIRFPIFFRRWPHVFQDHFAPTRHRELAWSAVLSVFVLSGQLVLHCQESGMSDIPPRIQECVGSYVERVICPEIRDRGGWVSVKGQRRSLLAKPQDSFGLGKT</sequence>
<protein>
    <recommendedName>
        <fullName evidence="2">Bcl-2 Bcl-2 homology region 1-3 domain-containing protein</fullName>
    </recommendedName>
</protein>
<reference evidence="3" key="1">
    <citation type="submission" date="2025-08" db="UniProtKB">
        <authorList>
            <consortium name="Ensembl"/>
        </authorList>
    </citation>
    <scope>IDENTIFICATION</scope>
</reference>
<feature type="domain" description="Bcl-2 Bcl-2 homology region 1-3" evidence="2">
    <location>
        <begin position="62"/>
        <end position="128"/>
    </location>
</feature>
<name>A0A672SI12_SINGR</name>
<dbReference type="GO" id="GO:0005741">
    <property type="term" value="C:mitochondrial outer membrane"/>
    <property type="evidence" value="ECO:0007669"/>
    <property type="project" value="TreeGrafter"/>
</dbReference>
<dbReference type="Proteomes" id="UP000472262">
    <property type="component" value="Unassembled WGS sequence"/>
</dbReference>
<dbReference type="GO" id="GO:0001836">
    <property type="term" value="P:release of cytochrome c from mitochondria"/>
    <property type="evidence" value="ECO:0007669"/>
    <property type="project" value="TreeGrafter"/>
</dbReference>
<dbReference type="GO" id="GO:0008630">
    <property type="term" value="P:intrinsic apoptotic signaling pathway in response to DNA damage"/>
    <property type="evidence" value="ECO:0007669"/>
    <property type="project" value="TreeGrafter"/>
</dbReference>
<proteinExistence type="inferred from homology"/>
<dbReference type="Ensembl" id="ENSSGRT00000108129.1">
    <property type="protein sequence ID" value="ENSSGRP00000101672.1"/>
    <property type="gene ID" value="ENSSGRG00000050580.1"/>
</dbReference>
<comment type="similarity">
    <text evidence="1">Belongs to the Bcl-2 family.</text>
</comment>
<dbReference type="GO" id="GO:0051400">
    <property type="term" value="F:BH domain binding"/>
    <property type="evidence" value="ECO:0007669"/>
    <property type="project" value="TreeGrafter"/>
</dbReference>
<dbReference type="Gene3D" id="1.10.437.10">
    <property type="entry name" value="Blc2-like"/>
    <property type="match status" value="1"/>
</dbReference>
<dbReference type="SUPFAM" id="SSF56854">
    <property type="entry name" value="Bcl-2 inhibitors of programmed cell death"/>
    <property type="match status" value="1"/>
</dbReference>
<keyword evidence="4" id="KW-1185">Reference proteome</keyword>
<reference evidence="3" key="2">
    <citation type="submission" date="2025-09" db="UniProtKB">
        <authorList>
            <consortium name="Ensembl"/>
        </authorList>
    </citation>
    <scope>IDENTIFICATION</scope>
</reference>
<evidence type="ECO:0000313" key="3">
    <source>
        <dbReference type="Ensembl" id="ENSSGRP00000101672.1"/>
    </source>
</evidence>
<accession>A0A672SI12</accession>
<dbReference type="AlphaFoldDB" id="A0A672SI12"/>
<dbReference type="InterPro" id="IPR046371">
    <property type="entry name" value="Bcl-2_BH1-3"/>
</dbReference>
<evidence type="ECO:0000313" key="4">
    <source>
        <dbReference type="Proteomes" id="UP000472262"/>
    </source>
</evidence>
<evidence type="ECO:0000259" key="2">
    <source>
        <dbReference type="Pfam" id="PF00452"/>
    </source>
</evidence>
<dbReference type="InterPro" id="IPR026298">
    <property type="entry name" value="Bcl-2_fam"/>
</dbReference>
<evidence type="ECO:0000256" key="1">
    <source>
        <dbReference type="ARBA" id="ARBA00009458"/>
    </source>
</evidence>
<dbReference type="Pfam" id="PF00452">
    <property type="entry name" value="Bcl-2"/>
    <property type="match status" value="1"/>
</dbReference>
<dbReference type="PANTHER" id="PTHR11256:SF32">
    <property type="entry name" value="BCL2-LIKE 16 ISOFORM X1"/>
    <property type="match status" value="1"/>
</dbReference>
<organism evidence="3 4">
    <name type="scientific">Sinocyclocheilus grahami</name>
    <name type="common">Dianchi golden-line fish</name>
    <name type="synonym">Barbus grahami</name>
    <dbReference type="NCBI Taxonomy" id="75366"/>
    <lineage>
        <taxon>Eukaryota</taxon>
        <taxon>Metazoa</taxon>
        <taxon>Chordata</taxon>
        <taxon>Craniata</taxon>
        <taxon>Vertebrata</taxon>
        <taxon>Euteleostomi</taxon>
        <taxon>Actinopterygii</taxon>
        <taxon>Neopterygii</taxon>
        <taxon>Teleostei</taxon>
        <taxon>Ostariophysi</taxon>
        <taxon>Cypriniformes</taxon>
        <taxon>Cyprinidae</taxon>
        <taxon>Cyprininae</taxon>
        <taxon>Sinocyclocheilus</taxon>
    </lineage>
</organism>
<dbReference type="GO" id="GO:0042981">
    <property type="term" value="P:regulation of apoptotic process"/>
    <property type="evidence" value="ECO:0007669"/>
    <property type="project" value="InterPro"/>
</dbReference>
<dbReference type="InterPro" id="IPR036834">
    <property type="entry name" value="Bcl-2-like_sf"/>
</dbReference>
<dbReference type="GO" id="GO:0097192">
    <property type="term" value="P:extrinsic apoptotic signaling pathway in absence of ligand"/>
    <property type="evidence" value="ECO:0007669"/>
    <property type="project" value="TreeGrafter"/>
</dbReference>
<dbReference type="PANTHER" id="PTHR11256">
    <property type="entry name" value="BCL-2 RELATED"/>
    <property type="match status" value="1"/>
</dbReference>